<name>A0A1I8FNL4_9PLAT</name>
<evidence type="ECO:0000313" key="2">
    <source>
        <dbReference type="Proteomes" id="UP000095280"/>
    </source>
</evidence>
<dbReference type="SUPFAM" id="SSF49562">
    <property type="entry name" value="C2 domain (Calcium/lipid-binding domain, CaLB)"/>
    <property type="match status" value="1"/>
</dbReference>
<evidence type="ECO:0000256" key="1">
    <source>
        <dbReference type="SAM" id="MobiDB-lite"/>
    </source>
</evidence>
<dbReference type="AlphaFoldDB" id="A0A1I8FNL4"/>
<evidence type="ECO:0000313" key="3">
    <source>
        <dbReference type="WBParaSite" id="maker-unitig_41159-snap-gene-0.1-mRNA-1"/>
    </source>
</evidence>
<proteinExistence type="predicted"/>
<protein>
    <submittedName>
        <fullName evidence="3">C2 domain-containing protein</fullName>
    </submittedName>
</protein>
<keyword evidence="2" id="KW-1185">Reference proteome</keyword>
<dbReference type="Proteomes" id="UP000095280">
    <property type="component" value="Unplaced"/>
</dbReference>
<reference evidence="3" key="1">
    <citation type="submission" date="2016-11" db="UniProtKB">
        <authorList>
            <consortium name="WormBaseParasite"/>
        </authorList>
    </citation>
    <scope>IDENTIFICATION</scope>
</reference>
<sequence>AACRRRSAPPRPGTASDTHELPIRLDVRVEEIRLLARLGDGPGRAWRPLTLAASSTKTQAALLLLRLFTGSLSPCSAGREAQRKRSSTRRLLHEQSGTREHLATRHCRRLERAVDVAYILTETDCIAKQQQQKQSLPTSIGFTAAGPLKCSGRYSAEDATITTIITVGRSSRAVSNGHQQPGSNTRYLVKVIKASSLPLPPPEHSGHRSRRGPDSLYTASAKCPMPVWSWDEPYQRHVTGSVFGSANPYWDQHYMLRLSMHVFDRSGRLDTLLGSASMRLSELPELGSPPHHAAAASGLRT</sequence>
<feature type="region of interest" description="Disordered" evidence="1">
    <location>
        <begin position="282"/>
        <end position="301"/>
    </location>
</feature>
<dbReference type="WBParaSite" id="maker-unitig_41159-snap-gene-0.1-mRNA-1">
    <property type="protein sequence ID" value="maker-unitig_41159-snap-gene-0.1-mRNA-1"/>
    <property type="gene ID" value="maker-unitig_41159-snap-gene-0.1"/>
</dbReference>
<feature type="region of interest" description="Disordered" evidence="1">
    <location>
        <begin position="78"/>
        <end position="97"/>
    </location>
</feature>
<organism evidence="2 3">
    <name type="scientific">Macrostomum lignano</name>
    <dbReference type="NCBI Taxonomy" id="282301"/>
    <lineage>
        <taxon>Eukaryota</taxon>
        <taxon>Metazoa</taxon>
        <taxon>Spiralia</taxon>
        <taxon>Lophotrochozoa</taxon>
        <taxon>Platyhelminthes</taxon>
        <taxon>Rhabditophora</taxon>
        <taxon>Macrostomorpha</taxon>
        <taxon>Macrostomida</taxon>
        <taxon>Macrostomidae</taxon>
        <taxon>Macrostomum</taxon>
    </lineage>
</organism>
<accession>A0A1I8FNL4</accession>
<dbReference type="InterPro" id="IPR035892">
    <property type="entry name" value="C2_domain_sf"/>
</dbReference>